<dbReference type="KEGG" id="tbi:Tbis_3380"/>
<feature type="region of interest" description="Disordered" evidence="1">
    <location>
        <begin position="101"/>
        <end position="187"/>
    </location>
</feature>
<reference evidence="2 3" key="1">
    <citation type="submission" date="2010-01" db="EMBL/GenBank/DDBJ databases">
        <title>The complete genome of Thermobispora bispora DSM 43833.</title>
        <authorList>
            <consortium name="US DOE Joint Genome Institute (JGI-PGF)"/>
            <person name="Lucas S."/>
            <person name="Copeland A."/>
            <person name="Lapidus A."/>
            <person name="Glavina del Rio T."/>
            <person name="Dalin E."/>
            <person name="Tice H."/>
            <person name="Bruce D."/>
            <person name="Goodwin L."/>
            <person name="Pitluck S."/>
            <person name="Kyrpides N."/>
            <person name="Mavromatis K."/>
            <person name="Ivanova N."/>
            <person name="Mikhailova N."/>
            <person name="Chertkov O."/>
            <person name="Brettin T."/>
            <person name="Detter J.C."/>
            <person name="Han C."/>
            <person name="Larimer F."/>
            <person name="Land M."/>
            <person name="Hauser L."/>
            <person name="Markowitz V."/>
            <person name="Cheng J.-F."/>
            <person name="Hugenholtz P."/>
            <person name="Woyke T."/>
            <person name="Wu D."/>
            <person name="Jando M."/>
            <person name="Schneider S."/>
            <person name="Klenk H.-P."/>
            <person name="Eisen J.A."/>
        </authorList>
    </citation>
    <scope>NUCLEOTIDE SEQUENCE [LARGE SCALE GENOMIC DNA]</scope>
    <source>
        <strain evidence="3">ATCC 19993 / DSM 43833 / CBS 139.67 / JCM 10125 / KCTC 9307 / NBRC 14880 / R51</strain>
    </source>
</reference>
<keyword evidence="3" id="KW-1185">Reference proteome</keyword>
<name>D6Y9N9_THEBD</name>
<evidence type="ECO:0000313" key="2">
    <source>
        <dbReference type="EMBL" id="ADG90070.1"/>
    </source>
</evidence>
<dbReference type="HOGENOM" id="CLU_1487434_0_0_11"/>
<evidence type="ECO:0000313" key="3">
    <source>
        <dbReference type="Proteomes" id="UP000006640"/>
    </source>
</evidence>
<dbReference type="RefSeq" id="WP_013133603.1">
    <property type="nucleotide sequence ID" value="NC_014165.1"/>
</dbReference>
<dbReference type="STRING" id="469371.Tbis_3380"/>
<sequence>MKEELKTGSAILVGYYLGKHNKFRTAAALALMLLAGRLRGEAGLGGLLDQAGKLLGGTAPDLGKVTGSVAERVRGDLVEAGKSAAKAAASRRIDALSDRLHRRAEALRHPEEAPAEAEEAGAESAQEEAAAPEPRIKVPRPRTHRAPEPEPEDLAEEELYEEEPEEYEAEERPAPPRRTSKPVTRRR</sequence>
<evidence type="ECO:0000256" key="1">
    <source>
        <dbReference type="SAM" id="MobiDB-lite"/>
    </source>
</evidence>
<protein>
    <submittedName>
        <fullName evidence="2">Uncharacterized protein</fullName>
    </submittedName>
</protein>
<dbReference type="OrthoDB" id="4966929at2"/>
<proteinExistence type="predicted"/>
<dbReference type="EMBL" id="CP001874">
    <property type="protein sequence ID" value="ADG90070.1"/>
    <property type="molecule type" value="Genomic_DNA"/>
</dbReference>
<feature type="compositionally biased region" description="Basic and acidic residues" evidence="1">
    <location>
        <begin position="101"/>
        <end position="112"/>
    </location>
</feature>
<accession>D6Y9N9</accession>
<feature type="compositionally biased region" description="Acidic residues" evidence="1">
    <location>
        <begin position="149"/>
        <end position="169"/>
    </location>
</feature>
<feature type="compositionally biased region" description="Low complexity" evidence="1">
    <location>
        <begin position="122"/>
        <end position="133"/>
    </location>
</feature>
<dbReference type="AlphaFoldDB" id="D6Y9N9"/>
<gene>
    <name evidence="2" type="ordered locus">Tbis_3380</name>
</gene>
<organism evidence="2 3">
    <name type="scientific">Thermobispora bispora (strain ATCC 19993 / DSM 43833 / CBS 139.67 / JCM 10125 / KCTC 9307 / NBRC 14880 / R51)</name>
    <dbReference type="NCBI Taxonomy" id="469371"/>
    <lineage>
        <taxon>Bacteria</taxon>
        <taxon>Bacillati</taxon>
        <taxon>Actinomycetota</taxon>
        <taxon>Actinomycetes</taxon>
        <taxon>Streptosporangiales</taxon>
        <taxon>Streptosporangiaceae</taxon>
        <taxon>Thermobispora</taxon>
    </lineage>
</organism>
<dbReference type="Proteomes" id="UP000006640">
    <property type="component" value="Chromosome"/>
</dbReference>
<feature type="compositionally biased region" description="Basic residues" evidence="1">
    <location>
        <begin position="178"/>
        <end position="187"/>
    </location>
</feature>